<keyword evidence="3" id="KW-0808">Transferase</keyword>
<dbReference type="Gene3D" id="3.90.550.10">
    <property type="entry name" value="Spore Coat Polysaccharide Biosynthesis Protein SpsA, Chain A"/>
    <property type="match status" value="1"/>
</dbReference>
<keyword evidence="3" id="KW-0328">Glycosyltransferase</keyword>
<protein>
    <submittedName>
        <fullName evidence="3">Glycosyltransferase family 2 protein</fullName>
        <ecNumber evidence="3">2.4.-.-</ecNumber>
    </submittedName>
</protein>
<comment type="similarity">
    <text evidence="1">Belongs to the glycosyltransferase 2 family.</text>
</comment>
<dbReference type="PANTHER" id="PTHR22916">
    <property type="entry name" value="GLYCOSYLTRANSFERASE"/>
    <property type="match status" value="1"/>
</dbReference>
<dbReference type="PANTHER" id="PTHR22916:SF3">
    <property type="entry name" value="UDP-GLCNAC:BETAGAL BETA-1,3-N-ACETYLGLUCOSAMINYLTRANSFERASE-LIKE PROTEIN 1"/>
    <property type="match status" value="1"/>
</dbReference>
<dbReference type="Pfam" id="PF00535">
    <property type="entry name" value="Glycos_transf_2"/>
    <property type="match status" value="1"/>
</dbReference>
<dbReference type="SUPFAM" id="SSF53448">
    <property type="entry name" value="Nucleotide-diphospho-sugar transferases"/>
    <property type="match status" value="1"/>
</dbReference>
<evidence type="ECO:0000259" key="2">
    <source>
        <dbReference type="Pfam" id="PF00535"/>
    </source>
</evidence>
<dbReference type="Proteomes" id="UP001197974">
    <property type="component" value="Chromosome"/>
</dbReference>
<evidence type="ECO:0000256" key="1">
    <source>
        <dbReference type="ARBA" id="ARBA00006739"/>
    </source>
</evidence>
<accession>A0ABY9JQ23</accession>
<reference evidence="3 4" key="1">
    <citation type="submission" date="2023-06" db="EMBL/GenBank/DDBJ databases">
        <title>Five Gram-positive bacteria isolated from mangrove sediments in Shenzhen, Guangdong, China.</title>
        <authorList>
            <person name="Yu S."/>
            <person name="Zheng W."/>
            <person name="Huang Y."/>
        </authorList>
    </citation>
    <scope>NUCLEOTIDE SEQUENCE [LARGE SCALE GENOMIC DNA]</scope>
    <source>
        <strain evidence="3 4">SaN35-3</strain>
    </source>
</reference>
<feature type="domain" description="Glycosyltransferase 2-like" evidence="2">
    <location>
        <begin position="7"/>
        <end position="135"/>
    </location>
</feature>
<gene>
    <name evidence="3" type="ORF">LC087_11425</name>
</gene>
<proteinExistence type="inferred from homology"/>
<dbReference type="InterPro" id="IPR029044">
    <property type="entry name" value="Nucleotide-diphossugar_trans"/>
</dbReference>
<evidence type="ECO:0000313" key="4">
    <source>
        <dbReference type="Proteomes" id="UP001197974"/>
    </source>
</evidence>
<dbReference type="InterPro" id="IPR001173">
    <property type="entry name" value="Glyco_trans_2-like"/>
</dbReference>
<dbReference type="CDD" id="cd00761">
    <property type="entry name" value="Glyco_tranf_GTA_type"/>
    <property type="match status" value="1"/>
</dbReference>
<evidence type="ECO:0000313" key="3">
    <source>
        <dbReference type="EMBL" id="WLR41500.1"/>
    </source>
</evidence>
<keyword evidence="4" id="KW-1185">Reference proteome</keyword>
<dbReference type="RefSeq" id="WP_226541637.1">
    <property type="nucleotide sequence ID" value="NZ_CP129013.1"/>
</dbReference>
<sequence>MSQPLVSIITPVYNAERFIEGTIQSVLDQSYAKWELLLIDDVSTDRSRERIKPYVDKDERIKLIELQTNSGAAIARNTGIKRAAGDYVAFLDSDDMWHQKKLEKQIAYMIEHDYAFTFTSYSIIDENGEQTGKTVQAPREVDYEYLLKNTLIGCLTVVLDKRKIKKIEMVNLRTRQDLVLWLSILKTGINAYGLNESLAYYRKVPGSISSNKIKTAKQNWKVYRKIEGLPFWKALYCFVHYAYYGFKKR</sequence>
<dbReference type="EC" id="2.4.-.-" evidence="3"/>
<name>A0ABY9JQ23_9BACI</name>
<organism evidence="3 4">
    <name type="scientific">Bacillus carboniphilus</name>
    <dbReference type="NCBI Taxonomy" id="86663"/>
    <lineage>
        <taxon>Bacteria</taxon>
        <taxon>Bacillati</taxon>
        <taxon>Bacillota</taxon>
        <taxon>Bacilli</taxon>
        <taxon>Bacillales</taxon>
        <taxon>Bacillaceae</taxon>
        <taxon>Bacillus</taxon>
    </lineage>
</organism>
<dbReference type="GO" id="GO:0016757">
    <property type="term" value="F:glycosyltransferase activity"/>
    <property type="evidence" value="ECO:0007669"/>
    <property type="project" value="UniProtKB-KW"/>
</dbReference>
<dbReference type="EMBL" id="CP129013">
    <property type="protein sequence ID" value="WLR41500.1"/>
    <property type="molecule type" value="Genomic_DNA"/>
</dbReference>